<dbReference type="PROSITE" id="PS50894">
    <property type="entry name" value="HPT"/>
    <property type="match status" value="1"/>
</dbReference>
<dbReference type="InterPro" id="IPR008207">
    <property type="entry name" value="Sig_transdc_His_kin_Hpt_dom"/>
</dbReference>
<name>V2QFL3_9BACT</name>
<reference evidence="2" key="2">
    <citation type="submission" date="2022-05" db="EMBL/GenBank/DDBJ databases">
        <authorList>
            <person name="Proctor A.L."/>
            <person name="Phillips G.J."/>
            <person name="Wannemuehler M.J."/>
        </authorList>
    </citation>
    <scope>NUCLEOTIDE SEQUENCE</scope>
    <source>
        <strain evidence="2">ASF457</strain>
    </source>
</reference>
<protein>
    <submittedName>
        <fullName evidence="2">Uncharacterized protein</fullName>
    </submittedName>
</protein>
<evidence type="ECO:0000313" key="3">
    <source>
        <dbReference type="Proteomes" id="UP000017429"/>
    </source>
</evidence>
<dbReference type="GO" id="GO:0004672">
    <property type="term" value="F:protein kinase activity"/>
    <property type="evidence" value="ECO:0007669"/>
    <property type="project" value="UniProtKB-ARBA"/>
</dbReference>
<organism evidence="2 3">
    <name type="scientific">Mucispirillum schaedleri ASF457</name>
    <dbReference type="NCBI Taxonomy" id="1379858"/>
    <lineage>
        <taxon>Bacteria</taxon>
        <taxon>Pseudomonadati</taxon>
        <taxon>Deferribacterota</taxon>
        <taxon>Deferribacteres</taxon>
        <taxon>Deferribacterales</taxon>
        <taxon>Mucispirillaceae</taxon>
        <taxon>Mucispirillum</taxon>
    </lineage>
</organism>
<dbReference type="RefSeq" id="WP_023275855.1">
    <property type="nucleotide sequence ID" value="NZ_CP097562.1"/>
</dbReference>
<reference evidence="2" key="1">
    <citation type="journal article" date="2014" name="Genome Announc.">
        <title>Draft genome sequences of the altered schaedler flora, a defined bacterial community from gnotobiotic mice.</title>
        <authorList>
            <person name="Wannemuehler M.J."/>
            <person name="Overstreet A.M."/>
            <person name="Ward D.V."/>
            <person name="Phillips G.J."/>
        </authorList>
    </citation>
    <scope>NUCLEOTIDE SEQUENCE</scope>
    <source>
        <strain evidence="2">ASF457</strain>
    </source>
</reference>
<gene>
    <name evidence="2" type="ORF">N508_001562</name>
</gene>
<dbReference type="Proteomes" id="UP000017429">
    <property type="component" value="Chromosome"/>
</dbReference>
<reference evidence="2" key="3">
    <citation type="submission" date="2022-06" db="EMBL/GenBank/DDBJ databases">
        <title>Resources to Facilitate Use of the Altered Schaedler Flora (ASF) Mouse Model to Study Microbiome Function.</title>
        <authorList>
            <person name="Proctor A."/>
            <person name="Parvinroo S."/>
            <person name="Richie T."/>
            <person name="Jia X."/>
            <person name="Lee S.T.M."/>
            <person name="Karp P.D."/>
            <person name="Paley S."/>
            <person name="Kostic A.D."/>
            <person name="Pierre J.F."/>
            <person name="Wannemuehler M.J."/>
            <person name="Phillips G.J."/>
        </authorList>
    </citation>
    <scope>NUCLEOTIDE SEQUENCE</scope>
    <source>
        <strain evidence="2">ASF457</strain>
    </source>
</reference>
<dbReference type="Gene3D" id="1.20.120.160">
    <property type="entry name" value="HPT domain"/>
    <property type="match status" value="1"/>
</dbReference>
<dbReference type="EMBL" id="CP097562">
    <property type="protein sequence ID" value="USF24476.1"/>
    <property type="molecule type" value="Genomic_DNA"/>
</dbReference>
<dbReference type="SUPFAM" id="SSF47226">
    <property type="entry name" value="Histidine-containing phosphotransfer domain, HPT domain"/>
    <property type="match status" value="1"/>
</dbReference>
<proteinExistence type="predicted"/>
<accession>V2QFL3</accession>
<evidence type="ECO:0000313" key="2">
    <source>
        <dbReference type="EMBL" id="USF24476.1"/>
    </source>
</evidence>
<dbReference type="AlphaFoldDB" id="V2QFL3"/>
<dbReference type="KEGG" id="msch:N508_001562"/>
<keyword evidence="3" id="KW-1185">Reference proteome</keyword>
<dbReference type="GO" id="GO:0000160">
    <property type="term" value="P:phosphorelay signal transduction system"/>
    <property type="evidence" value="ECO:0007669"/>
    <property type="project" value="InterPro"/>
</dbReference>
<dbReference type="InterPro" id="IPR036641">
    <property type="entry name" value="HPT_dom_sf"/>
</dbReference>
<comment type="caution">
    <text evidence="1">Lacks conserved residue(s) required for the propagation of feature annotation.</text>
</comment>
<evidence type="ECO:0000256" key="1">
    <source>
        <dbReference type="PROSITE-ProRule" id="PRU00110"/>
    </source>
</evidence>
<sequence length="110" mass="12450">MKVDMETLAKSTGIANTELLKGFVCDFFNICSKDLERIPQSIKKGDNEAVIRHSYNIYGAAYRLRLEDIKQAAACLVRAANNMETEKYDKLYDELAEVFTAGQIDYKETA</sequence>